<organism evidence="9 10">
    <name type="scientific">Prosthecochloris ethylica</name>
    <dbReference type="NCBI Taxonomy" id="2743976"/>
    <lineage>
        <taxon>Bacteria</taxon>
        <taxon>Pseudomonadati</taxon>
        <taxon>Chlorobiota</taxon>
        <taxon>Chlorobiia</taxon>
        <taxon>Chlorobiales</taxon>
        <taxon>Chlorobiaceae</taxon>
        <taxon>Prosthecochloris</taxon>
    </lineage>
</organism>
<dbReference type="EMBL" id="JADGII010000004">
    <property type="protein sequence ID" value="MBF0636289.1"/>
    <property type="molecule type" value="Genomic_DNA"/>
</dbReference>
<feature type="transmembrane region" description="Helical" evidence="6">
    <location>
        <begin position="471"/>
        <end position="493"/>
    </location>
</feature>
<gene>
    <name evidence="9" type="ORF">INT08_03715</name>
</gene>
<feature type="transmembrane region" description="Helical" evidence="6">
    <location>
        <begin position="499"/>
        <end position="517"/>
    </location>
</feature>
<feature type="transmembrane region" description="Helical" evidence="6">
    <location>
        <begin position="33"/>
        <end position="51"/>
    </location>
</feature>
<evidence type="ECO:0000259" key="7">
    <source>
        <dbReference type="Pfam" id="PF03772"/>
    </source>
</evidence>
<feature type="transmembrane region" description="Helical" evidence="6">
    <location>
        <begin position="325"/>
        <end position="343"/>
    </location>
</feature>
<keyword evidence="4 6" id="KW-1133">Transmembrane helix</keyword>
<evidence type="ECO:0000259" key="8">
    <source>
        <dbReference type="Pfam" id="PF13567"/>
    </source>
</evidence>
<evidence type="ECO:0000313" key="9">
    <source>
        <dbReference type="EMBL" id="MBF0636289.1"/>
    </source>
</evidence>
<feature type="transmembrane region" description="Helical" evidence="6">
    <location>
        <begin position="402"/>
        <end position="425"/>
    </location>
</feature>
<sequence>MSAFFGPFPALRLLIIVCCGISAGVFSGVSLSFWVTVAAVLVAGLVLLAVFNGVRSPFGGLPSPPELIVYHFLVFCVFAAYSQQSYRYVAPDSVLRYLDKDVLVYGRVMSRPKRSERGYRWILEASRVSADGAEEMVSGRLQVFLRSEEDERAGVEPGDMIWLKGRPGAIQGAQHPGGFDAREYYRLQGVRATVYLHGAWLMENHGPKGRAFFETAVVRPLRQYLDRSIGALVRGEDERRFFSGVLLGERDELDGVIREQFRKTGTAHVLAISGLHVGLLVVLVLVVLQRLRKTSAGRWAVFLVIVSFLAIYCQVTGNAPSVRRASLMTVILLGGTVTGRKVYPLNSLAAADLVILARDPLELWQAGFLMTNAAVMSIILLYPVLMRPAAGWHGLTAPARRFLWGSFSVSLAAMAGVSPLIAHFFGTFSLIGIVANLPVVMLVSLMLYAIVPGLVLGLVSSHVAHFFGESASALASLTLAVTQLFSTVSWGVLDWKPGAGEVVLFYVTLLAGLRLALRRRWRGVVTVLLLSATVVVWAGGVQ</sequence>
<dbReference type="PANTHER" id="PTHR30619">
    <property type="entry name" value="DNA INTERNALIZATION/COMPETENCE PROTEIN COMEC/REC2"/>
    <property type="match status" value="1"/>
</dbReference>
<dbReference type="Pfam" id="PF03772">
    <property type="entry name" value="Competence"/>
    <property type="match status" value="1"/>
</dbReference>
<accession>A0ABR9XQN2</accession>
<evidence type="ECO:0000256" key="3">
    <source>
        <dbReference type="ARBA" id="ARBA00022692"/>
    </source>
</evidence>
<comment type="caution">
    <text evidence="9">The sequence shown here is derived from an EMBL/GenBank/DDBJ whole genome shotgun (WGS) entry which is preliminary data.</text>
</comment>
<dbReference type="NCBIfam" id="TIGR00360">
    <property type="entry name" value="ComEC_N-term"/>
    <property type="match status" value="1"/>
</dbReference>
<comment type="subcellular location">
    <subcellularLocation>
        <location evidence="1">Cell membrane</location>
        <topology evidence="1">Multi-pass membrane protein</topology>
    </subcellularLocation>
</comment>
<dbReference type="InterPro" id="IPR025405">
    <property type="entry name" value="DUF4131"/>
</dbReference>
<feature type="transmembrane region" description="Helical" evidence="6">
    <location>
        <begin position="437"/>
        <end position="459"/>
    </location>
</feature>
<feature type="domain" description="DUF4131" evidence="8">
    <location>
        <begin position="30"/>
        <end position="201"/>
    </location>
</feature>
<dbReference type="RefSeq" id="WP_175186756.1">
    <property type="nucleotide sequence ID" value="NZ_JABVZQ010000001.1"/>
</dbReference>
<feature type="transmembrane region" description="Helical" evidence="6">
    <location>
        <begin position="267"/>
        <end position="290"/>
    </location>
</feature>
<feature type="transmembrane region" description="Helical" evidence="6">
    <location>
        <begin position="524"/>
        <end position="541"/>
    </location>
</feature>
<evidence type="ECO:0000256" key="4">
    <source>
        <dbReference type="ARBA" id="ARBA00022989"/>
    </source>
</evidence>
<dbReference type="Pfam" id="PF13567">
    <property type="entry name" value="DUF4131"/>
    <property type="match status" value="1"/>
</dbReference>
<keyword evidence="2" id="KW-1003">Cell membrane</keyword>
<dbReference type="InterPro" id="IPR052159">
    <property type="entry name" value="Competence_DNA_uptake"/>
</dbReference>
<feature type="domain" description="ComEC/Rec2-related protein" evidence="7">
    <location>
        <begin position="246"/>
        <end position="516"/>
    </location>
</feature>
<feature type="transmembrane region" description="Helical" evidence="6">
    <location>
        <begin position="363"/>
        <end position="382"/>
    </location>
</feature>
<dbReference type="Proteomes" id="UP000619838">
    <property type="component" value="Unassembled WGS sequence"/>
</dbReference>
<evidence type="ECO:0000313" key="10">
    <source>
        <dbReference type="Proteomes" id="UP000619838"/>
    </source>
</evidence>
<evidence type="ECO:0000256" key="1">
    <source>
        <dbReference type="ARBA" id="ARBA00004651"/>
    </source>
</evidence>
<evidence type="ECO:0000256" key="5">
    <source>
        <dbReference type="ARBA" id="ARBA00023136"/>
    </source>
</evidence>
<feature type="transmembrane region" description="Helical" evidence="6">
    <location>
        <begin position="6"/>
        <end position="26"/>
    </location>
</feature>
<proteinExistence type="predicted"/>
<keyword evidence="10" id="KW-1185">Reference proteome</keyword>
<reference evidence="9 10" key="1">
    <citation type="journal article" date="2020" name="Microorganisms">
        <title>Simultaneous Genome Sequencing of Prosthecochloris ethylica and Desulfuromonas acetoxidans within a Syntrophic Mixture Reveals Unique Pili and Protein Interactions.</title>
        <authorList>
            <person name="Kyndt J.A."/>
            <person name="Van Beeumen J.J."/>
            <person name="Meyer T.E."/>
        </authorList>
    </citation>
    <scope>NUCLEOTIDE SEQUENCE [LARGE SCALE GENOMIC DNA]</scope>
    <source>
        <strain evidence="9 10">N3</strain>
    </source>
</reference>
<evidence type="ECO:0000256" key="6">
    <source>
        <dbReference type="SAM" id="Phobius"/>
    </source>
</evidence>
<keyword evidence="3 6" id="KW-0812">Transmembrane</keyword>
<dbReference type="PANTHER" id="PTHR30619:SF1">
    <property type="entry name" value="RECOMBINATION PROTEIN 2"/>
    <property type="match status" value="1"/>
</dbReference>
<evidence type="ECO:0000256" key="2">
    <source>
        <dbReference type="ARBA" id="ARBA00022475"/>
    </source>
</evidence>
<name>A0ABR9XQN2_9CHLB</name>
<keyword evidence="5 6" id="KW-0472">Membrane</keyword>
<feature type="transmembrane region" description="Helical" evidence="6">
    <location>
        <begin position="63"/>
        <end position="81"/>
    </location>
</feature>
<dbReference type="InterPro" id="IPR004477">
    <property type="entry name" value="ComEC_N"/>
</dbReference>
<protein>
    <submittedName>
        <fullName evidence="9">ComEC family competence protein</fullName>
    </submittedName>
</protein>
<feature type="transmembrane region" description="Helical" evidence="6">
    <location>
        <begin position="296"/>
        <end position="313"/>
    </location>
</feature>